<dbReference type="InterPro" id="IPR044862">
    <property type="entry name" value="Pro_4_hyd_alph_FE2OG_OXY"/>
</dbReference>
<dbReference type="PANTHER" id="PTHR10869">
    <property type="entry name" value="PROLYL 4-HYDROXYLASE ALPHA SUBUNIT"/>
    <property type="match status" value="1"/>
</dbReference>
<evidence type="ECO:0000259" key="6">
    <source>
        <dbReference type="SMART" id="SM00702"/>
    </source>
</evidence>
<protein>
    <recommendedName>
        <fullName evidence="6">Prolyl 4-hydroxylase alpha subunit domain-containing protein</fullName>
    </recommendedName>
</protein>
<reference evidence="8" key="1">
    <citation type="submission" date="2020-01" db="EMBL/GenBank/DDBJ databases">
        <authorList>
            <consortium name="DOE Joint Genome Institute"/>
            <person name="Haridas S."/>
            <person name="Albert R."/>
            <person name="Binder M."/>
            <person name="Bloem J."/>
            <person name="Labutti K."/>
            <person name="Salamov A."/>
            <person name="Andreopoulos B."/>
            <person name="Baker S.E."/>
            <person name="Barry K."/>
            <person name="Bills G."/>
            <person name="Bluhm B.H."/>
            <person name="Cannon C."/>
            <person name="Castanera R."/>
            <person name="Culley D.E."/>
            <person name="Daum C."/>
            <person name="Ezra D."/>
            <person name="Gonzalez J.B."/>
            <person name="Henrissat B."/>
            <person name="Kuo A."/>
            <person name="Liang C."/>
            <person name="Lipzen A."/>
            <person name="Lutzoni F."/>
            <person name="Magnuson J."/>
            <person name="Mondo S."/>
            <person name="Nolan M."/>
            <person name="Ohm R."/>
            <person name="Pangilinan J."/>
            <person name="Park H.-J."/>
            <person name="Ramirez L."/>
            <person name="Alfaro M."/>
            <person name="Sun H."/>
            <person name="Tritt A."/>
            <person name="Yoshinaga Y."/>
            <person name="Zwiers L.-H."/>
            <person name="Turgeon B.G."/>
            <person name="Goodwin S.B."/>
            <person name="Spatafora J.W."/>
            <person name="Crous P.W."/>
            <person name="Grigoriev I.V."/>
        </authorList>
    </citation>
    <scope>NUCLEOTIDE SEQUENCE</scope>
    <source>
        <strain evidence="8">CBS 342.82</strain>
    </source>
</reference>
<keyword evidence="3" id="KW-0223">Dioxygenase</keyword>
<dbReference type="SMART" id="SM00702">
    <property type="entry name" value="P4Hc"/>
    <property type="match status" value="1"/>
</dbReference>
<keyword evidence="7" id="KW-1185">Reference proteome</keyword>
<dbReference type="InterPro" id="IPR045054">
    <property type="entry name" value="P4HA-like"/>
</dbReference>
<dbReference type="GO" id="GO:0004656">
    <property type="term" value="F:procollagen-proline 4-dioxygenase activity"/>
    <property type="evidence" value="ECO:0007669"/>
    <property type="project" value="TreeGrafter"/>
</dbReference>
<dbReference type="Gene3D" id="2.60.120.620">
    <property type="entry name" value="q2cbj1_9rhob like domain"/>
    <property type="match status" value="1"/>
</dbReference>
<dbReference type="GO" id="GO:0005783">
    <property type="term" value="C:endoplasmic reticulum"/>
    <property type="evidence" value="ECO:0007669"/>
    <property type="project" value="TreeGrafter"/>
</dbReference>
<evidence type="ECO:0000256" key="2">
    <source>
        <dbReference type="ARBA" id="ARBA00022723"/>
    </source>
</evidence>
<dbReference type="PANTHER" id="PTHR10869:SF246">
    <property type="entry name" value="TRANSMEMBRANE PROLYL 4-HYDROXYLASE"/>
    <property type="match status" value="1"/>
</dbReference>
<evidence type="ECO:0000256" key="1">
    <source>
        <dbReference type="ARBA" id="ARBA00001961"/>
    </source>
</evidence>
<name>A0A6J3MIQ9_9PEZI</name>
<reference evidence="8" key="2">
    <citation type="submission" date="2020-04" db="EMBL/GenBank/DDBJ databases">
        <authorList>
            <consortium name="NCBI Genome Project"/>
        </authorList>
    </citation>
    <scope>NUCLEOTIDE SEQUENCE</scope>
    <source>
        <strain evidence="8">CBS 342.82</strain>
    </source>
</reference>
<evidence type="ECO:0000313" key="7">
    <source>
        <dbReference type="Proteomes" id="UP000504637"/>
    </source>
</evidence>
<reference evidence="8" key="3">
    <citation type="submission" date="2025-08" db="UniProtKB">
        <authorList>
            <consortium name="RefSeq"/>
        </authorList>
    </citation>
    <scope>IDENTIFICATION</scope>
    <source>
        <strain evidence="8">CBS 342.82</strain>
    </source>
</reference>
<feature type="domain" description="Prolyl 4-hydroxylase alpha subunit" evidence="6">
    <location>
        <begin position="35"/>
        <end position="244"/>
    </location>
</feature>
<organism evidence="8">
    <name type="scientific">Dissoconium aciculare CBS 342.82</name>
    <dbReference type="NCBI Taxonomy" id="1314786"/>
    <lineage>
        <taxon>Eukaryota</taxon>
        <taxon>Fungi</taxon>
        <taxon>Dikarya</taxon>
        <taxon>Ascomycota</taxon>
        <taxon>Pezizomycotina</taxon>
        <taxon>Dothideomycetes</taxon>
        <taxon>Dothideomycetidae</taxon>
        <taxon>Mycosphaerellales</taxon>
        <taxon>Dissoconiaceae</taxon>
        <taxon>Dissoconium</taxon>
    </lineage>
</organism>
<keyword evidence="4" id="KW-0560">Oxidoreductase</keyword>
<dbReference type="InterPro" id="IPR006620">
    <property type="entry name" value="Pro_4_hyd_alph"/>
</dbReference>
<comment type="cofactor">
    <cofactor evidence="1">
        <name>L-ascorbate</name>
        <dbReference type="ChEBI" id="CHEBI:38290"/>
    </cofactor>
</comment>
<accession>A0A6J3MIQ9</accession>
<gene>
    <name evidence="8" type="ORF">K489DRAFT_386127</name>
</gene>
<keyword evidence="2" id="KW-0479">Metal-binding</keyword>
<dbReference type="OrthoDB" id="420380at2759"/>
<dbReference type="GeneID" id="54363997"/>
<dbReference type="Proteomes" id="UP000504637">
    <property type="component" value="Unplaced"/>
</dbReference>
<dbReference type="GO" id="GO:0005506">
    <property type="term" value="F:iron ion binding"/>
    <property type="evidence" value="ECO:0007669"/>
    <property type="project" value="InterPro"/>
</dbReference>
<dbReference type="RefSeq" id="XP_033464625.1">
    <property type="nucleotide sequence ID" value="XM_033606197.1"/>
</dbReference>
<evidence type="ECO:0000256" key="4">
    <source>
        <dbReference type="ARBA" id="ARBA00023002"/>
    </source>
</evidence>
<evidence type="ECO:0000313" key="8">
    <source>
        <dbReference type="RefSeq" id="XP_033464625.1"/>
    </source>
</evidence>
<evidence type="ECO:0000256" key="3">
    <source>
        <dbReference type="ARBA" id="ARBA00022964"/>
    </source>
</evidence>
<proteinExistence type="predicted"/>
<dbReference type="GO" id="GO:0031418">
    <property type="term" value="F:L-ascorbic acid binding"/>
    <property type="evidence" value="ECO:0007669"/>
    <property type="project" value="InterPro"/>
</dbReference>
<dbReference type="AlphaFoldDB" id="A0A6J3MIQ9"/>
<evidence type="ECO:0000256" key="5">
    <source>
        <dbReference type="ARBA" id="ARBA00023004"/>
    </source>
</evidence>
<keyword evidence="5" id="KW-0408">Iron</keyword>
<sequence length="274" mass="30392">MPHMNREKLNSIVYPTPNLQCPPHGYRTHVLSASPLVLYLEDFLSPTEVHELVQLSNPSYQPSTLFTSSRESHDPTIRLSEKSLLPRSNTVRCIEARALALQGWPQDTFIERLWTQRYNVSGHYKLHYDWGAASPKARRASSFMVYLSGGRDEGEAGEEKLEGEEASQERREWCDFISCPASSSSSSSSASASDSNDGVTFLPMAGNAVFWQNFDAAGRGHKETLHAGLPVTKGQKIGLNIWSWYQAGHRAPEEGPTTSLALEQAVPTTETEVP</sequence>
<dbReference type="Pfam" id="PF13640">
    <property type="entry name" value="2OG-FeII_Oxy_3"/>
    <property type="match status" value="1"/>
</dbReference>